<dbReference type="RefSeq" id="WP_092473159.1">
    <property type="nucleotide sequence ID" value="NZ_FOOX01000015.1"/>
</dbReference>
<dbReference type="STRING" id="341036.SAMN05660649_03737"/>
<dbReference type="Proteomes" id="UP000199337">
    <property type="component" value="Unassembled WGS sequence"/>
</dbReference>
<dbReference type="Pfam" id="PF05016">
    <property type="entry name" value="ParE_toxin"/>
    <property type="match status" value="1"/>
</dbReference>
<organism evidence="3 4">
    <name type="scientific">Desulfotruncus arcticus DSM 17038</name>
    <dbReference type="NCBI Taxonomy" id="1121424"/>
    <lineage>
        <taxon>Bacteria</taxon>
        <taxon>Bacillati</taxon>
        <taxon>Bacillota</taxon>
        <taxon>Clostridia</taxon>
        <taxon>Eubacteriales</taxon>
        <taxon>Desulfallaceae</taxon>
        <taxon>Desulfotruncus</taxon>
    </lineage>
</organism>
<proteinExistence type="inferred from homology"/>
<gene>
    <name evidence="3" type="ORF">SAMN05660649_03737</name>
</gene>
<protein>
    <submittedName>
        <fullName evidence="3">Toxin ParE1/3/4</fullName>
    </submittedName>
</protein>
<evidence type="ECO:0000313" key="3">
    <source>
        <dbReference type="EMBL" id="SFH07009.1"/>
    </source>
</evidence>
<dbReference type="InterPro" id="IPR035093">
    <property type="entry name" value="RelE/ParE_toxin_dom_sf"/>
</dbReference>
<comment type="similarity">
    <text evidence="1">Belongs to the RelE toxin family.</text>
</comment>
<dbReference type="InterPro" id="IPR051803">
    <property type="entry name" value="TA_system_RelE-like_toxin"/>
</dbReference>
<sequence>MSKRIVLSEMAYYDIDSIFSYIAQDSKQTVKKLRVFIYEGIRKLSDFPEMGAVIPEEDAPGAQRGYRRIVVTPYSIFYRVLDDRIVIARVLHGRQNWMQSIFPIYDKE</sequence>
<dbReference type="SUPFAM" id="SSF143011">
    <property type="entry name" value="RelE-like"/>
    <property type="match status" value="1"/>
</dbReference>
<evidence type="ECO:0000256" key="1">
    <source>
        <dbReference type="ARBA" id="ARBA00006226"/>
    </source>
</evidence>
<dbReference type="AlphaFoldDB" id="A0A1I2X282"/>
<dbReference type="EMBL" id="FOOX01000015">
    <property type="protein sequence ID" value="SFH07009.1"/>
    <property type="molecule type" value="Genomic_DNA"/>
</dbReference>
<name>A0A1I2X282_9FIRM</name>
<dbReference type="PANTHER" id="PTHR33755">
    <property type="entry name" value="TOXIN PARE1-RELATED"/>
    <property type="match status" value="1"/>
</dbReference>
<keyword evidence="2" id="KW-1277">Toxin-antitoxin system</keyword>
<dbReference type="OrthoDB" id="361440at2"/>
<accession>A0A1I2X282</accession>
<keyword evidence="4" id="KW-1185">Reference proteome</keyword>
<dbReference type="NCBIfam" id="TIGR02385">
    <property type="entry name" value="RelE_StbE"/>
    <property type="match status" value="1"/>
</dbReference>
<reference evidence="4" key="1">
    <citation type="submission" date="2016-10" db="EMBL/GenBank/DDBJ databases">
        <authorList>
            <person name="Varghese N."/>
            <person name="Submissions S."/>
        </authorList>
    </citation>
    <scope>NUCLEOTIDE SEQUENCE [LARGE SCALE GENOMIC DNA]</scope>
    <source>
        <strain evidence="4">DSM 17038</strain>
    </source>
</reference>
<evidence type="ECO:0000256" key="2">
    <source>
        <dbReference type="ARBA" id="ARBA00022649"/>
    </source>
</evidence>
<evidence type="ECO:0000313" key="4">
    <source>
        <dbReference type="Proteomes" id="UP000199337"/>
    </source>
</evidence>
<dbReference type="Gene3D" id="3.30.2310.20">
    <property type="entry name" value="RelE-like"/>
    <property type="match status" value="1"/>
</dbReference>
<dbReference type="InterPro" id="IPR007712">
    <property type="entry name" value="RelE/ParE_toxin"/>
</dbReference>